<organism evidence="2">
    <name type="scientific">freshwater metagenome</name>
    <dbReference type="NCBI Taxonomy" id="449393"/>
    <lineage>
        <taxon>unclassified sequences</taxon>
        <taxon>metagenomes</taxon>
        <taxon>ecological metagenomes</taxon>
    </lineage>
</organism>
<accession>A0A6J6VXA2</accession>
<evidence type="ECO:0000313" key="2">
    <source>
        <dbReference type="EMBL" id="CAB4777261.1"/>
    </source>
</evidence>
<proteinExistence type="predicted"/>
<dbReference type="EMBL" id="CAFABA010000257">
    <property type="protein sequence ID" value="CAB4836889.1"/>
    <property type="molecule type" value="Genomic_DNA"/>
</dbReference>
<protein>
    <submittedName>
        <fullName evidence="2">Unannotated protein</fullName>
    </submittedName>
</protein>
<sequence length="59" mass="5967">MAGRATKRPTVAMILAASVDLASGRKTAKLSASPNSGQKIATTNKKAGTIDQPSPLLSS</sequence>
<reference evidence="2" key="1">
    <citation type="submission" date="2020-05" db="EMBL/GenBank/DDBJ databases">
        <authorList>
            <person name="Chiriac C."/>
            <person name="Salcher M."/>
            <person name="Ghai R."/>
            <person name="Kavagutti S V."/>
        </authorList>
    </citation>
    <scope>NUCLEOTIDE SEQUENCE</scope>
</reference>
<evidence type="ECO:0000313" key="3">
    <source>
        <dbReference type="EMBL" id="CAB4836889.1"/>
    </source>
</evidence>
<dbReference type="EMBL" id="CAEZYR010000248">
    <property type="protein sequence ID" value="CAB4777261.1"/>
    <property type="molecule type" value="Genomic_DNA"/>
</dbReference>
<gene>
    <name evidence="2" type="ORF">UFOPK2754_03448</name>
    <name evidence="3" type="ORF">UFOPK3139_03335</name>
</gene>
<evidence type="ECO:0000256" key="1">
    <source>
        <dbReference type="SAM" id="MobiDB-lite"/>
    </source>
</evidence>
<name>A0A6J6VXA2_9ZZZZ</name>
<feature type="compositionally biased region" description="Polar residues" evidence="1">
    <location>
        <begin position="30"/>
        <end position="59"/>
    </location>
</feature>
<feature type="region of interest" description="Disordered" evidence="1">
    <location>
        <begin position="28"/>
        <end position="59"/>
    </location>
</feature>
<dbReference type="AlphaFoldDB" id="A0A6J6VXA2"/>